<dbReference type="Gene3D" id="2.60.40.10">
    <property type="entry name" value="Immunoglobulins"/>
    <property type="match status" value="1"/>
</dbReference>
<dbReference type="Pfam" id="PF01364">
    <property type="entry name" value="Peptidase_C25"/>
    <property type="match status" value="1"/>
</dbReference>
<evidence type="ECO:0000259" key="2">
    <source>
        <dbReference type="Pfam" id="PF15711"/>
    </source>
</evidence>
<evidence type="ECO:0000313" key="4">
    <source>
        <dbReference type="Proteomes" id="UP000294155"/>
    </source>
</evidence>
<dbReference type="InterPro" id="IPR013783">
    <property type="entry name" value="Ig-like_fold"/>
</dbReference>
<evidence type="ECO:0008006" key="5">
    <source>
        <dbReference type="Google" id="ProtNLM"/>
    </source>
</evidence>
<protein>
    <recommendedName>
        <fullName evidence="5">Gingipain domain-containing protein</fullName>
    </recommendedName>
</protein>
<gene>
    <name evidence="3" type="ORF">EWM57_17120</name>
</gene>
<proteinExistence type="predicted"/>
<dbReference type="Pfam" id="PF15711">
    <property type="entry name" value="ILEI"/>
    <property type="match status" value="1"/>
</dbReference>
<dbReference type="InterPro" id="IPR039477">
    <property type="entry name" value="ILEI/PANDER_dom"/>
</dbReference>
<dbReference type="InterPro" id="IPR001769">
    <property type="entry name" value="Gingipain"/>
</dbReference>
<accession>A0A4Q5L7X1</accession>
<dbReference type="SUPFAM" id="SSF52129">
    <property type="entry name" value="Caspase-like"/>
    <property type="match status" value="1"/>
</dbReference>
<name>A0A4Q5L7X1_9BACT</name>
<dbReference type="EMBL" id="SEWE01000045">
    <property type="protein sequence ID" value="RYU77710.1"/>
    <property type="molecule type" value="Genomic_DNA"/>
</dbReference>
<dbReference type="GO" id="GO:0006508">
    <property type="term" value="P:proteolysis"/>
    <property type="evidence" value="ECO:0007669"/>
    <property type="project" value="InterPro"/>
</dbReference>
<organism evidence="3 4">
    <name type="scientific">Hymenobacter persicinus</name>
    <dbReference type="NCBI Taxonomy" id="2025506"/>
    <lineage>
        <taxon>Bacteria</taxon>
        <taxon>Pseudomonadati</taxon>
        <taxon>Bacteroidota</taxon>
        <taxon>Cytophagia</taxon>
        <taxon>Cytophagales</taxon>
        <taxon>Hymenobacteraceae</taxon>
        <taxon>Hymenobacter</taxon>
    </lineage>
</organism>
<dbReference type="Proteomes" id="UP000294155">
    <property type="component" value="Unassembled WGS sequence"/>
</dbReference>
<feature type="domain" description="Gingipain" evidence="1">
    <location>
        <begin position="434"/>
        <end position="809"/>
    </location>
</feature>
<comment type="caution">
    <text evidence="3">The sequence shown here is derived from an EMBL/GenBank/DDBJ whole genome shotgun (WGS) entry which is preliminary data.</text>
</comment>
<dbReference type="GO" id="GO:0008234">
    <property type="term" value="F:cysteine-type peptidase activity"/>
    <property type="evidence" value="ECO:0007669"/>
    <property type="project" value="InterPro"/>
</dbReference>
<reference evidence="3 4" key="1">
    <citation type="submission" date="2019-02" db="EMBL/GenBank/DDBJ databases">
        <title>Bacterial novel species isolated from soil.</title>
        <authorList>
            <person name="Jung H.-Y."/>
        </authorList>
    </citation>
    <scope>NUCLEOTIDE SEQUENCE [LARGE SCALE GENOMIC DNA]</scope>
    <source>
        <strain evidence="3 4">1-3-3-3</strain>
    </source>
</reference>
<dbReference type="InterPro" id="IPR029030">
    <property type="entry name" value="Caspase-like_dom_sf"/>
</dbReference>
<keyword evidence="4" id="KW-1185">Reference proteome</keyword>
<dbReference type="Gene3D" id="3.40.50.1460">
    <property type="match status" value="1"/>
</dbReference>
<dbReference type="Gene3D" id="2.60.40.4070">
    <property type="match status" value="1"/>
</dbReference>
<dbReference type="OrthoDB" id="9757650at2"/>
<sequence length="1728" mass="190485">MKQRYTSSYLWSWGLLVLGLLLGSGLTARAQSGPYGNEWIVPGQQYYKIRLAQNGIYRLDYAYLTQAGISGVNPQRFQLWRRGKETAIYVGGNNPTVLDNSTYIEFYGQRNDGALDRGMYKNPADQAQRNYSLYTDTAAYFLTWSATAQGRRMAQPNVNPVGGNHPYWIQPRLAVQADRYSNVNEMTGVYQQWMEAGEGFLSRHYGKGQDNFRDIISAGTLPIDSVWSKTTNGPQPQLEMLLTGASGLPNTIVAHTGNIYVLEPGTGNKRLIRSFVIPNFDQLKIVTPLQRSELGPDGKVQVRIEMNTGANPTVPLDWVSFSYLKVTFTQTARWFAGRRSFSFSNDSTLGSAPAYYTLDSIPTTVRGFDITDPYNLQRIEGLAGTGTKRSYVFPSATPGSPARKLLLADVARPLSPLSIQRVQFRTISPAAYNFLIVSHQALMKPAGGSQNPVREYAAYRASTAGGRYDTLVTTVGQLYDQFHYGEKSALAIRQFAQYMLTNTRPKSLLLLGKGLITGEYGLGGYFRKNEAIYSPTVRDLVPTSTRGGGDIFFTADWQNSNYAGRMATGRISAQTSLEVLNYLNKLKEHEEVISRPDGPDMAWRKNALHLLGNQTANEVTEFGYYLNKYKRRIESPLFAGTVVKTYSKTDPGLPASINISNELNAGLSIINYFGHGSQSDLELDIGNIRQDPSRGNNKGKYPVMFVNGCAAGNSFSLNNARYPEDWLLVADKGLIGFMAESSFGFTTEIDALQDKTFELLLNDPQWYGKPVAEIQNEVGRRLQNTALNTELGHSTIMCTVWHADPALRLFSPPLPDFTYGAPALELKPIGAGPILSTTPQFQLLVKVRNPGKVTYDKLDISVKRSFDGTTRADEIYTFNGLRQALRDTTYVLTLDNTGSPFGTNTFTTTLDYQNRVAELNEQNNTATTSFVFVRPGITLLNPPEFAIVNSNNLRLVGQTNVVRASRPFEVELDTVPTFNSSLIRRTIVTAPVVAEWRPKVPVIASRDSVVWYWRMRFQTKLDPSENTEWSVSSFRVINSGPGGWSQSHHGQFQRDELQRLNVAAPSGKWSFDDQTLAVRLRTQGATKGAVTFDATYGVQLGADQLSVLSCGIGVPNILVSVIDGSTLKSMRNIAGGPYDSCGVAPNRFYHFATSATDSLNSATRQQQLLSLLTNVPTGAYVALVTVNRVNFSAMSPAVKAALAALGAQKVSQLQNGDAYVLLARRGAAGQTQEATYDPGQPGARTEQVASLTSTLRSNSASGVLTSTLIGPAQKWETLYHTVRTEPSDSYVLQLVGVDAQRKEQVIQANVTNRTLPLTSVSATQYPYLKLRLVLRDTLNRTAPQLKQLMVTYQGLPEGVVRADSVLAKTPLAYDPATLTAQAATGYLKVPVVFQNVSPLAFGTPLKARITVRSTGGTTNAEKVTEVIVPNLDANKALQFDATADVRDLNGDLTLQVDLNMNKDGARLPELFYFNNVLTLPSFRVESSNLPPVLDVAFDGQHILNGDIVKPQPSITILMTASNRLRPIKQDNAFDVVLIRPDGTQTRVDLLRDNNIVFTADSAKGTARLEYQPGKNGALPDGVYKLEVQGRDANNTQATVGTKYSIMFEVINASTITHLYPYPNPITSKARFVFTLTGAELPRNMKIQIMTLTGKVVKEIMMPELGSVRIGNNITDYAWDGTDEFGDRLANGTYLYRVVMDDPNKQFDRRKTAGDKSFKNEWGKLVLLR</sequence>
<feature type="domain" description="ILEI/PANDER" evidence="2">
    <location>
        <begin position="1159"/>
        <end position="1227"/>
    </location>
</feature>
<evidence type="ECO:0000313" key="3">
    <source>
        <dbReference type="EMBL" id="RYU77710.1"/>
    </source>
</evidence>
<evidence type="ECO:0000259" key="1">
    <source>
        <dbReference type="Pfam" id="PF01364"/>
    </source>
</evidence>
<dbReference type="RefSeq" id="WP_129922373.1">
    <property type="nucleotide sequence ID" value="NZ_SEWE01000045.1"/>
</dbReference>